<evidence type="ECO:0000313" key="3">
    <source>
        <dbReference type="WBParaSite" id="nRc.2.0.1.t33084-RA"/>
    </source>
</evidence>
<evidence type="ECO:0000256" key="1">
    <source>
        <dbReference type="SAM" id="MobiDB-lite"/>
    </source>
</evidence>
<accession>A0A915K4F0</accession>
<name>A0A915K4F0_ROMCU</name>
<reference evidence="3" key="1">
    <citation type="submission" date="2022-11" db="UniProtKB">
        <authorList>
            <consortium name="WormBaseParasite"/>
        </authorList>
    </citation>
    <scope>IDENTIFICATION</scope>
</reference>
<organism evidence="2 3">
    <name type="scientific">Romanomermis culicivorax</name>
    <name type="common">Nematode worm</name>
    <dbReference type="NCBI Taxonomy" id="13658"/>
    <lineage>
        <taxon>Eukaryota</taxon>
        <taxon>Metazoa</taxon>
        <taxon>Ecdysozoa</taxon>
        <taxon>Nematoda</taxon>
        <taxon>Enoplea</taxon>
        <taxon>Dorylaimia</taxon>
        <taxon>Mermithida</taxon>
        <taxon>Mermithoidea</taxon>
        <taxon>Mermithidae</taxon>
        <taxon>Romanomermis</taxon>
    </lineage>
</organism>
<sequence>GCSCFQCPEHRALVTSNQTTSKPTPPPTKRARPATPEQSPPVATIIAKTETEPLTTNDEPMAEMLLQPPAAEEVVMSMAEENALLGMPHLEQPTSWAAECFSLEELRLSLVALEIDLDTAADHKKPDLEQQIQQLRAAVDQREKEGSTNLDH</sequence>
<dbReference type="AlphaFoldDB" id="A0A915K4F0"/>
<keyword evidence="2" id="KW-1185">Reference proteome</keyword>
<proteinExistence type="predicted"/>
<feature type="region of interest" description="Disordered" evidence="1">
    <location>
        <begin position="13"/>
        <end position="42"/>
    </location>
</feature>
<dbReference type="WBParaSite" id="nRc.2.0.1.t33084-RA">
    <property type="protein sequence ID" value="nRc.2.0.1.t33084-RA"/>
    <property type="gene ID" value="nRc.2.0.1.g33084"/>
</dbReference>
<dbReference type="Proteomes" id="UP000887565">
    <property type="component" value="Unplaced"/>
</dbReference>
<protein>
    <submittedName>
        <fullName evidence="3">Uncharacterized protein</fullName>
    </submittedName>
</protein>
<evidence type="ECO:0000313" key="2">
    <source>
        <dbReference type="Proteomes" id="UP000887565"/>
    </source>
</evidence>